<dbReference type="InterPro" id="IPR050426">
    <property type="entry name" value="Glycosyltransferase_28"/>
</dbReference>
<evidence type="ECO:0000259" key="4">
    <source>
        <dbReference type="Pfam" id="PF21036"/>
    </source>
</evidence>
<comment type="similarity">
    <text evidence="1">Belongs to the glycosyltransferase 28 family.</text>
</comment>
<dbReference type="GO" id="GO:0017000">
    <property type="term" value="P:antibiotic biosynthetic process"/>
    <property type="evidence" value="ECO:0007669"/>
    <property type="project" value="UniProtKB-ARBA"/>
</dbReference>
<evidence type="ECO:0000313" key="6">
    <source>
        <dbReference type="Proteomes" id="UP000627292"/>
    </source>
</evidence>
<protein>
    <submittedName>
        <fullName evidence="5">Glycosyl transferase</fullName>
    </submittedName>
</protein>
<comment type="caution">
    <text evidence="5">The sequence shown here is derived from an EMBL/GenBank/DDBJ whole genome shotgun (WGS) entry which is preliminary data.</text>
</comment>
<accession>A0A917MQN4</accession>
<sequence length="412" mass="45591">MQHKRILIVTIPEKGHINPMIGVAAHLQAAGFQLAFFAQQDITPQLQQAGINSKMYCPPAAANSNTDFVTRGKAFVEQLADKAWLRNWIKTLLIDAVPQQVQLLQQAVEDWQPALIVTDPMIYAAPIVANKAGIPWAGISSSLNPVTPAHWQCELTHTLDQLHPQRQAMLATPQWQPQFRVSDVISPWLNIVYTVEEYISRAMADNTFSFYVGHSFPPHSRGDEAGFPFHLLQPGKKKVYMSMGSQIYYHPHLFTAVAQALPDEDIQLIFAISELYNSPFLQQLPANVIAVPYAPQLQVLPHVQLVISHGGANSVMESMANGIPVALLPICNDQFLQAQLVTQAGTGIVLDPNNPSPEAYRRQLLPLLQPQSPVAQQAGKTGNAFRQKTGPQEAATLIQQLFHTRQPVMPQL</sequence>
<organism evidence="5 6">
    <name type="scientific">Filimonas zeae</name>
    <dbReference type="NCBI Taxonomy" id="1737353"/>
    <lineage>
        <taxon>Bacteria</taxon>
        <taxon>Pseudomonadati</taxon>
        <taxon>Bacteroidota</taxon>
        <taxon>Chitinophagia</taxon>
        <taxon>Chitinophagales</taxon>
        <taxon>Chitinophagaceae</taxon>
        <taxon>Filimonas</taxon>
    </lineage>
</organism>
<reference evidence="5" key="2">
    <citation type="submission" date="2020-09" db="EMBL/GenBank/DDBJ databases">
        <authorList>
            <person name="Sun Q."/>
            <person name="Zhou Y."/>
        </authorList>
    </citation>
    <scope>NUCLEOTIDE SEQUENCE</scope>
    <source>
        <strain evidence="5">CGMCC 1.15290</strain>
    </source>
</reference>
<keyword evidence="3 5" id="KW-0808">Transferase</keyword>
<evidence type="ECO:0000256" key="1">
    <source>
        <dbReference type="ARBA" id="ARBA00006962"/>
    </source>
</evidence>
<dbReference type="InterPro" id="IPR002213">
    <property type="entry name" value="UDP_glucos_trans"/>
</dbReference>
<proteinExistence type="inferred from homology"/>
<evidence type="ECO:0000313" key="5">
    <source>
        <dbReference type="EMBL" id="GGH58573.1"/>
    </source>
</evidence>
<gene>
    <name evidence="5" type="ORF">GCM10011379_04420</name>
</gene>
<dbReference type="InterPro" id="IPR048284">
    <property type="entry name" value="EryCIII-like_N"/>
</dbReference>
<dbReference type="Proteomes" id="UP000627292">
    <property type="component" value="Unassembled WGS sequence"/>
</dbReference>
<dbReference type="Gene3D" id="3.40.50.2000">
    <property type="entry name" value="Glycogen Phosphorylase B"/>
    <property type="match status" value="2"/>
</dbReference>
<dbReference type="SUPFAM" id="SSF53756">
    <property type="entry name" value="UDP-Glycosyltransferase/glycogen phosphorylase"/>
    <property type="match status" value="1"/>
</dbReference>
<dbReference type="GO" id="GO:0008194">
    <property type="term" value="F:UDP-glycosyltransferase activity"/>
    <property type="evidence" value="ECO:0007669"/>
    <property type="project" value="InterPro"/>
</dbReference>
<dbReference type="CDD" id="cd03784">
    <property type="entry name" value="GT1_Gtf-like"/>
    <property type="match status" value="1"/>
</dbReference>
<feature type="domain" description="Erythromycin biosynthesis protein CIII-like N-terminal" evidence="4">
    <location>
        <begin position="27"/>
        <end position="171"/>
    </location>
</feature>
<dbReference type="PANTHER" id="PTHR48050:SF13">
    <property type="entry name" value="STEROL 3-BETA-GLUCOSYLTRANSFERASE UGT80A2"/>
    <property type="match status" value="1"/>
</dbReference>
<keyword evidence="6" id="KW-1185">Reference proteome</keyword>
<evidence type="ECO:0000256" key="3">
    <source>
        <dbReference type="ARBA" id="ARBA00022679"/>
    </source>
</evidence>
<dbReference type="EMBL" id="BMIB01000001">
    <property type="protein sequence ID" value="GGH58573.1"/>
    <property type="molecule type" value="Genomic_DNA"/>
</dbReference>
<reference evidence="5" key="1">
    <citation type="journal article" date="2014" name="Int. J. Syst. Evol. Microbiol.">
        <title>Complete genome sequence of Corynebacterium casei LMG S-19264T (=DSM 44701T), isolated from a smear-ripened cheese.</title>
        <authorList>
            <consortium name="US DOE Joint Genome Institute (JGI-PGF)"/>
            <person name="Walter F."/>
            <person name="Albersmeier A."/>
            <person name="Kalinowski J."/>
            <person name="Ruckert C."/>
        </authorList>
    </citation>
    <scope>NUCLEOTIDE SEQUENCE</scope>
    <source>
        <strain evidence="5">CGMCC 1.15290</strain>
    </source>
</reference>
<keyword evidence="2" id="KW-0328">Glycosyltransferase</keyword>
<dbReference type="RefSeq" id="WP_188950285.1">
    <property type="nucleotide sequence ID" value="NZ_BMIB01000001.1"/>
</dbReference>
<name>A0A917MQN4_9BACT</name>
<dbReference type="Pfam" id="PF00201">
    <property type="entry name" value="UDPGT"/>
    <property type="match status" value="1"/>
</dbReference>
<dbReference type="PANTHER" id="PTHR48050">
    <property type="entry name" value="STEROL 3-BETA-GLUCOSYLTRANSFERASE"/>
    <property type="match status" value="1"/>
</dbReference>
<evidence type="ECO:0000256" key="2">
    <source>
        <dbReference type="ARBA" id="ARBA00022676"/>
    </source>
</evidence>
<dbReference type="Pfam" id="PF21036">
    <property type="entry name" value="EryCIII-like_N"/>
    <property type="match status" value="1"/>
</dbReference>
<dbReference type="AlphaFoldDB" id="A0A917MQN4"/>